<dbReference type="STRING" id="39966.A0A369J2L0"/>
<dbReference type="InParanoid" id="A0A369J2L0"/>
<accession>A0A369J2L0</accession>
<dbReference type="Proteomes" id="UP000076154">
    <property type="component" value="Unassembled WGS sequence"/>
</dbReference>
<evidence type="ECO:0000313" key="3">
    <source>
        <dbReference type="EMBL" id="RDB14877.1"/>
    </source>
</evidence>
<feature type="region of interest" description="Disordered" evidence="1">
    <location>
        <begin position="214"/>
        <end position="298"/>
    </location>
</feature>
<feature type="compositionally biased region" description="Low complexity" evidence="1">
    <location>
        <begin position="1"/>
        <end position="25"/>
    </location>
</feature>
<gene>
    <name evidence="3" type="ORF">Hypma_016414</name>
</gene>
<dbReference type="AlphaFoldDB" id="A0A369J2L0"/>
<dbReference type="EMBL" id="LUEZ02000096">
    <property type="protein sequence ID" value="RDB14877.1"/>
    <property type="molecule type" value="Genomic_DNA"/>
</dbReference>
<name>A0A369J2L0_HYPMA</name>
<evidence type="ECO:0000256" key="1">
    <source>
        <dbReference type="SAM" id="MobiDB-lite"/>
    </source>
</evidence>
<feature type="region of interest" description="Disordered" evidence="1">
    <location>
        <begin position="1"/>
        <end position="36"/>
    </location>
</feature>
<dbReference type="PANTHER" id="PTHR38248:SF2">
    <property type="entry name" value="FUNK1 11"/>
    <property type="match status" value="1"/>
</dbReference>
<protein>
    <recommendedName>
        <fullName evidence="2">Fungal-type protein kinase domain-containing protein</fullName>
    </recommendedName>
</protein>
<comment type="caution">
    <text evidence="3">The sequence shown here is derived from an EMBL/GenBank/DDBJ whole genome shotgun (WGS) entry which is preliminary data.</text>
</comment>
<dbReference type="InterPro" id="IPR040976">
    <property type="entry name" value="Pkinase_fungal"/>
</dbReference>
<dbReference type="Pfam" id="PF17667">
    <property type="entry name" value="Pkinase_fungal"/>
    <property type="match status" value="2"/>
</dbReference>
<dbReference type="InterPro" id="IPR011009">
    <property type="entry name" value="Kinase-like_dom_sf"/>
</dbReference>
<dbReference type="Gene3D" id="1.10.510.10">
    <property type="entry name" value="Transferase(Phosphotransferase) domain 1"/>
    <property type="match status" value="1"/>
</dbReference>
<sequence>MSSSTSSSSYSDDSDSFESYYSDMSTTSTPNKRRSAGVANQTLENVTPHMQDDVQGMLCPDAPIEAFVQHVWGVHPDEISAVIGNPWTLPSEHLDEYKATVLEKKLYEPFQLIAVDLVNQARKLLGKDASCPVKFWHKEGEYVIKSKVATLRKPDMLSFLTLATLVKVSWFFARTFFEFKDTDLKHRKRVHKLTVSSNSLLPLVREGVSSEDLGLSMTTSGSHQAAHRSSLVKSMRGKSRRSSHSTARPRHDSTPATSAEGAFVTPLPSTTTPPQPITPQKRKNEGSDSSANKRLRLAPKVTREQIQLALYALESMDASTRHYTTGFFIDRYKVSLWYFDRACIIRSEPFDFTQDPWKLVLALYALTVCDDKHAGFDPHLFPPPSGIPTEESSGDSIAEDAVGSKLVFPPMDGLSDSIEFLIRRMIFEYRGLIGRGTMVYEVLRLGRTETEALKISWPLTIRDLEATIIRTLRERIPGWKDHLPEISFSTTLTAEELGLPRVQLLKQMPPTDFKLEDRHMHAMAGALYKKLWEVDNVAEFEQVFLDCVECHYHAFNDGKVLHRDLSENNLMFKRKEGEIKGILNDWDMASFLNATNKVDNTTAKHRTGTVPFMARELLVDKPPTHLYRHDLESFFYILVWAALHYDIPNKKQLKTNASVQNWDSMNLLIAEDTKRAFIIDTEKADKVLQHTRPEFAQTLEKWIYPLLDLFRNAALARPRHYDPDTNEAYDLETFGGRITFHTFMRALDRTPR</sequence>
<keyword evidence="4" id="KW-1185">Reference proteome</keyword>
<dbReference type="PANTHER" id="PTHR38248">
    <property type="entry name" value="FUNK1 6"/>
    <property type="match status" value="1"/>
</dbReference>
<evidence type="ECO:0000259" key="2">
    <source>
        <dbReference type="Pfam" id="PF17667"/>
    </source>
</evidence>
<organism evidence="3 4">
    <name type="scientific">Hypsizygus marmoreus</name>
    <name type="common">White beech mushroom</name>
    <name type="synonym">Agaricus marmoreus</name>
    <dbReference type="NCBI Taxonomy" id="39966"/>
    <lineage>
        <taxon>Eukaryota</taxon>
        <taxon>Fungi</taxon>
        <taxon>Dikarya</taxon>
        <taxon>Basidiomycota</taxon>
        <taxon>Agaricomycotina</taxon>
        <taxon>Agaricomycetes</taxon>
        <taxon>Agaricomycetidae</taxon>
        <taxon>Agaricales</taxon>
        <taxon>Tricholomatineae</taxon>
        <taxon>Lyophyllaceae</taxon>
        <taxon>Hypsizygus</taxon>
    </lineage>
</organism>
<proteinExistence type="predicted"/>
<feature type="domain" description="Fungal-type protein kinase" evidence="2">
    <location>
        <begin position="528"/>
        <end position="641"/>
    </location>
</feature>
<dbReference type="OrthoDB" id="5569250at2759"/>
<evidence type="ECO:0000313" key="4">
    <source>
        <dbReference type="Proteomes" id="UP000076154"/>
    </source>
</evidence>
<feature type="domain" description="Fungal-type protein kinase" evidence="2">
    <location>
        <begin position="301"/>
        <end position="474"/>
    </location>
</feature>
<reference evidence="3" key="1">
    <citation type="submission" date="2018-04" db="EMBL/GenBank/DDBJ databases">
        <title>Whole genome sequencing of Hypsizygus marmoreus.</title>
        <authorList>
            <person name="Choi I.-G."/>
            <person name="Min B."/>
            <person name="Kim J.-G."/>
            <person name="Kim S."/>
            <person name="Oh Y.-L."/>
            <person name="Kong W.-S."/>
            <person name="Park H."/>
            <person name="Jeong J."/>
            <person name="Song E.-S."/>
        </authorList>
    </citation>
    <scope>NUCLEOTIDE SEQUENCE [LARGE SCALE GENOMIC DNA]</scope>
    <source>
        <strain evidence="3">51987-8</strain>
    </source>
</reference>
<dbReference type="SUPFAM" id="SSF56112">
    <property type="entry name" value="Protein kinase-like (PK-like)"/>
    <property type="match status" value="1"/>
</dbReference>